<dbReference type="PROSITE" id="PS00957">
    <property type="entry name" value="NAD_G3PDH"/>
    <property type="match status" value="1"/>
</dbReference>
<comment type="pathway">
    <text evidence="7">Membrane lipid metabolism; glycerophospholipid metabolism.</text>
</comment>
<evidence type="ECO:0000256" key="8">
    <source>
        <dbReference type="RuleBase" id="RU000437"/>
    </source>
</evidence>
<feature type="binding site" evidence="7">
    <location>
        <position position="139"/>
    </location>
    <ligand>
        <name>sn-glycerol 3-phosphate</name>
        <dbReference type="ChEBI" id="CHEBI:57597"/>
    </ligand>
</feature>
<dbReference type="Pfam" id="PF01210">
    <property type="entry name" value="NAD_Gly3P_dh_N"/>
    <property type="match status" value="1"/>
</dbReference>
<comment type="subcellular location">
    <subcellularLocation>
        <location evidence="7">Cytoplasm</location>
    </subcellularLocation>
</comment>
<dbReference type="EMBL" id="BAAADE010000001">
    <property type="protein sequence ID" value="GAA0598118.1"/>
    <property type="molecule type" value="Genomic_DNA"/>
</dbReference>
<feature type="active site" description="Proton acceptor" evidence="7">
    <location>
        <position position="192"/>
    </location>
</feature>
<dbReference type="Gene3D" id="3.40.50.720">
    <property type="entry name" value="NAD(P)-binding Rossmann-like Domain"/>
    <property type="match status" value="1"/>
</dbReference>
<proteinExistence type="inferred from homology"/>
<evidence type="ECO:0000259" key="12">
    <source>
        <dbReference type="Pfam" id="PF07479"/>
    </source>
</evidence>
<feature type="binding site" evidence="7">
    <location>
        <position position="192"/>
    </location>
    <ligand>
        <name>sn-glycerol 3-phosphate</name>
        <dbReference type="ChEBI" id="CHEBI:57597"/>
    </ligand>
</feature>
<evidence type="ECO:0000313" key="13">
    <source>
        <dbReference type="EMBL" id="GAA0598118.1"/>
    </source>
</evidence>
<dbReference type="PRINTS" id="PR00077">
    <property type="entry name" value="GPDHDRGNASE"/>
</dbReference>
<evidence type="ECO:0000256" key="4">
    <source>
        <dbReference type="ARBA" id="ARBA00023098"/>
    </source>
</evidence>
<evidence type="ECO:0000256" key="10">
    <source>
        <dbReference type="SAM" id="SignalP"/>
    </source>
</evidence>
<dbReference type="Pfam" id="PF07479">
    <property type="entry name" value="NAD_Gly3P_dh_C"/>
    <property type="match status" value="1"/>
</dbReference>
<dbReference type="NCBIfam" id="NF000940">
    <property type="entry name" value="PRK00094.1-2"/>
    <property type="match status" value="1"/>
</dbReference>
<feature type="binding site" evidence="7">
    <location>
        <position position="109"/>
    </location>
    <ligand>
        <name>NADPH</name>
        <dbReference type="ChEBI" id="CHEBI:57783"/>
    </ligand>
</feature>
<comment type="function">
    <text evidence="7">Catalyzes the reduction of the glycolytic intermediate dihydroxyacetone phosphate (DHAP) to sn-glycerol 3-phosphate (G3P), the key precursor for phospholipid synthesis.</text>
</comment>
<sequence>MTKNLKVAVLGGGAWGTALAVMAANNGHQTMLYARDAATVEDINLNHQNQRYLGDIVLPASVLASSDAAEVLSGADIVLSVIPAQVMGEALAQMTELIPQSAPLVLCAKGIERSTGRLMSEVVSEVLPEHQLASLSGPSFATDVARGLPTAVTIASKNIAIADQVSVALSGAAFRCYSTDDLTGVEIGGSLKNVLALAAGAAIGRGLGASAQAALVTRGFVELRRIGHKMGARPETIMGLSGLGDLMLTCSSPQSRNYSYGMALGADEDLSRRPLAEGVATAPIAAELCLKYQIAAPIIDATAALLAGEITIDDAVTALINRPLKIED</sequence>
<protein>
    <recommendedName>
        <fullName evidence="7">Glycerol-3-phosphate dehydrogenase [NAD(P)+]</fullName>
        <ecNumber evidence="7">1.1.1.94</ecNumber>
    </recommendedName>
    <alternativeName>
        <fullName evidence="7">NAD(P)(+)-dependent glycerol-3-phosphate dehydrogenase</fullName>
    </alternativeName>
    <alternativeName>
        <fullName evidence="7">NAD(P)H-dependent dihydroxyacetone-phosphate reductase</fullName>
    </alternativeName>
</protein>
<evidence type="ECO:0000256" key="7">
    <source>
        <dbReference type="HAMAP-Rule" id="MF_00394"/>
    </source>
</evidence>
<organism evidence="13 14">
    <name type="scientific">Paenochrobactrum glaciei</name>
    <dbReference type="NCBI Taxonomy" id="486407"/>
    <lineage>
        <taxon>Bacteria</taxon>
        <taxon>Pseudomonadati</taxon>
        <taxon>Pseudomonadota</taxon>
        <taxon>Alphaproteobacteria</taxon>
        <taxon>Hyphomicrobiales</taxon>
        <taxon>Brucellaceae</taxon>
        <taxon>Paenochrobactrum</taxon>
    </lineage>
</organism>
<evidence type="ECO:0000259" key="11">
    <source>
        <dbReference type="Pfam" id="PF01210"/>
    </source>
</evidence>
<comment type="catalytic activity">
    <reaction evidence="7 9">
        <text>sn-glycerol 3-phosphate + NADP(+) = dihydroxyacetone phosphate + NADPH + H(+)</text>
        <dbReference type="Rhea" id="RHEA:11096"/>
        <dbReference type="ChEBI" id="CHEBI:15378"/>
        <dbReference type="ChEBI" id="CHEBI:57597"/>
        <dbReference type="ChEBI" id="CHEBI:57642"/>
        <dbReference type="ChEBI" id="CHEBI:57783"/>
        <dbReference type="ChEBI" id="CHEBI:58349"/>
        <dbReference type="EC" id="1.1.1.94"/>
    </reaction>
</comment>
<accession>A0ABN1FUK2</accession>
<dbReference type="NCBIfam" id="NF000942">
    <property type="entry name" value="PRK00094.1-4"/>
    <property type="match status" value="1"/>
</dbReference>
<keyword evidence="7" id="KW-0521">NADP</keyword>
<dbReference type="EC" id="1.1.1.94" evidence="7"/>
<dbReference type="PANTHER" id="PTHR11728">
    <property type="entry name" value="GLYCEROL-3-PHOSPHATE DEHYDROGENASE"/>
    <property type="match status" value="1"/>
</dbReference>
<comment type="similarity">
    <text evidence="1 7 8">Belongs to the NAD-dependent glycerol-3-phosphate dehydrogenase family.</text>
</comment>
<keyword evidence="14" id="KW-1185">Reference proteome</keyword>
<feature type="binding site" evidence="7">
    <location>
        <position position="35"/>
    </location>
    <ligand>
        <name>NADPH</name>
        <dbReference type="ChEBI" id="CHEBI:57783"/>
    </ligand>
</feature>
<feature type="binding site" evidence="7">
    <location>
        <position position="255"/>
    </location>
    <ligand>
        <name>sn-glycerol 3-phosphate</name>
        <dbReference type="ChEBI" id="CHEBI:57597"/>
    </ligand>
</feature>
<feature type="binding site" evidence="7">
    <location>
        <position position="256"/>
    </location>
    <ligand>
        <name>sn-glycerol 3-phosphate</name>
        <dbReference type="ChEBI" id="CHEBI:57597"/>
    </ligand>
</feature>
<keyword evidence="2 7" id="KW-0444">Lipid biosynthesis</keyword>
<dbReference type="PIRSF" id="PIRSF000114">
    <property type="entry name" value="Glycerol-3-P_dh"/>
    <property type="match status" value="1"/>
</dbReference>
<keyword evidence="5 7" id="KW-0594">Phospholipid biosynthesis</keyword>
<keyword evidence="6 7" id="KW-1208">Phospholipid metabolism</keyword>
<feature type="binding site" evidence="7">
    <location>
        <position position="277"/>
    </location>
    <ligand>
        <name>NADPH</name>
        <dbReference type="ChEBI" id="CHEBI:57783"/>
    </ligand>
</feature>
<feature type="binding site" evidence="7">
    <location>
        <position position="141"/>
    </location>
    <ligand>
        <name>NADPH</name>
        <dbReference type="ChEBI" id="CHEBI:57783"/>
    </ligand>
</feature>
<dbReference type="InterPro" id="IPR008927">
    <property type="entry name" value="6-PGluconate_DH-like_C_sf"/>
</dbReference>
<keyword evidence="10" id="KW-0732">Signal</keyword>
<dbReference type="SUPFAM" id="SSF48179">
    <property type="entry name" value="6-phosphogluconate dehydrogenase C-terminal domain-like"/>
    <property type="match status" value="1"/>
</dbReference>
<keyword evidence="7" id="KW-0963">Cytoplasm</keyword>
<dbReference type="RefSeq" id="WP_343802640.1">
    <property type="nucleotide sequence ID" value="NZ_BAAADE010000001.1"/>
</dbReference>
<feature type="binding site" evidence="7">
    <location>
        <position position="245"/>
    </location>
    <ligand>
        <name>sn-glycerol 3-phosphate</name>
        <dbReference type="ChEBI" id="CHEBI:57597"/>
    </ligand>
</feature>
<keyword evidence="7" id="KW-0547">Nucleotide-binding</keyword>
<feature type="chain" id="PRO_5046923564" description="Glycerol-3-phosphate dehydrogenase [NAD(P)+]" evidence="10">
    <location>
        <begin position="24"/>
        <end position="328"/>
    </location>
</feature>
<feature type="binding site" evidence="7">
    <location>
        <position position="275"/>
    </location>
    <ligand>
        <name>NADPH</name>
        <dbReference type="ChEBI" id="CHEBI:57783"/>
    </ligand>
</feature>
<evidence type="ECO:0000256" key="1">
    <source>
        <dbReference type="ARBA" id="ARBA00011009"/>
    </source>
</evidence>
<dbReference type="InterPro" id="IPR036291">
    <property type="entry name" value="NAD(P)-bd_dom_sf"/>
</dbReference>
<keyword evidence="4 7" id="KW-0443">Lipid metabolism</keyword>
<dbReference type="HAMAP" id="MF_00394">
    <property type="entry name" value="NAD_Glyc3P_dehydrog"/>
    <property type="match status" value="1"/>
</dbReference>
<feature type="binding site" evidence="7">
    <location>
        <position position="257"/>
    </location>
    <ligand>
        <name>sn-glycerol 3-phosphate</name>
        <dbReference type="ChEBI" id="CHEBI:57597"/>
    </ligand>
</feature>
<evidence type="ECO:0000256" key="3">
    <source>
        <dbReference type="ARBA" id="ARBA00023002"/>
    </source>
</evidence>
<evidence type="ECO:0000256" key="2">
    <source>
        <dbReference type="ARBA" id="ARBA00022516"/>
    </source>
</evidence>
<gene>
    <name evidence="7" type="primary">gpsA</name>
    <name evidence="13" type="ORF">GCM10008943_11640</name>
</gene>
<dbReference type="InterPro" id="IPR006109">
    <property type="entry name" value="G3P_DH_NAD-dep_C"/>
</dbReference>
<keyword evidence="3 7" id="KW-0560">Oxidoreductase</keyword>
<feature type="domain" description="Glycerol-3-phosphate dehydrogenase NAD-dependent N-terminal" evidence="11">
    <location>
        <begin position="6"/>
        <end position="160"/>
    </location>
</feature>
<evidence type="ECO:0000256" key="5">
    <source>
        <dbReference type="ARBA" id="ARBA00023209"/>
    </source>
</evidence>
<dbReference type="Gene3D" id="1.10.1040.10">
    <property type="entry name" value="N-(1-d-carboxylethyl)-l-norvaline Dehydrogenase, domain 2"/>
    <property type="match status" value="1"/>
</dbReference>
<evidence type="ECO:0000313" key="14">
    <source>
        <dbReference type="Proteomes" id="UP001424441"/>
    </source>
</evidence>
<comment type="catalytic activity">
    <reaction evidence="7">
        <text>sn-glycerol 3-phosphate + NAD(+) = dihydroxyacetone phosphate + NADH + H(+)</text>
        <dbReference type="Rhea" id="RHEA:11092"/>
        <dbReference type="ChEBI" id="CHEBI:15378"/>
        <dbReference type="ChEBI" id="CHEBI:57540"/>
        <dbReference type="ChEBI" id="CHEBI:57597"/>
        <dbReference type="ChEBI" id="CHEBI:57642"/>
        <dbReference type="ChEBI" id="CHEBI:57945"/>
        <dbReference type="EC" id="1.1.1.94"/>
    </reaction>
</comment>
<reference evidence="13 14" key="1">
    <citation type="journal article" date="2019" name="Int. J. Syst. Evol. Microbiol.">
        <title>The Global Catalogue of Microorganisms (GCM) 10K type strain sequencing project: providing services to taxonomists for standard genome sequencing and annotation.</title>
        <authorList>
            <consortium name="The Broad Institute Genomics Platform"/>
            <consortium name="The Broad Institute Genome Sequencing Center for Infectious Disease"/>
            <person name="Wu L."/>
            <person name="Ma J."/>
        </authorList>
    </citation>
    <scope>NUCLEOTIDE SEQUENCE [LARGE SCALE GENOMIC DNA]</scope>
    <source>
        <strain evidence="13 14">JCM 15115</strain>
    </source>
</reference>
<feature type="binding site" evidence="7">
    <location>
        <position position="109"/>
    </location>
    <ligand>
        <name>sn-glycerol 3-phosphate</name>
        <dbReference type="ChEBI" id="CHEBI:57597"/>
    </ligand>
</feature>
<dbReference type="SUPFAM" id="SSF51735">
    <property type="entry name" value="NAD(P)-binding Rossmann-fold domains"/>
    <property type="match status" value="1"/>
</dbReference>
<feature type="domain" description="Glycerol-3-phosphate dehydrogenase NAD-dependent C-terminal" evidence="12">
    <location>
        <begin position="181"/>
        <end position="316"/>
    </location>
</feature>
<keyword evidence="7 8" id="KW-0520">NAD</keyword>
<feature type="signal peptide" evidence="10">
    <location>
        <begin position="1"/>
        <end position="23"/>
    </location>
</feature>
<dbReference type="InterPro" id="IPR006168">
    <property type="entry name" value="G3P_DH_NAD-dep"/>
</dbReference>
<dbReference type="PANTHER" id="PTHR11728:SF1">
    <property type="entry name" value="GLYCEROL-3-PHOSPHATE DEHYDROGENASE [NAD(+)] 2, CHLOROPLASTIC"/>
    <property type="match status" value="1"/>
</dbReference>
<feature type="binding site" evidence="7">
    <location>
        <position position="137"/>
    </location>
    <ligand>
        <name>sn-glycerol 3-phosphate</name>
        <dbReference type="ChEBI" id="CHEBI:57597"/>
    </ligand>
</feature>
<dbReference type="InterPro" id="IPR013328">
    <property type="entry name" value="6PGD_dom2"/>
</dbReference>
<feature type="binding site" evidence="7">
    <location>
        <position position="52"/>
    </location>
    <ligand>
        <name>NADPH</name>
        <dbReference type="ChEBI" id="CHEBI:57783"/>
    </ligand>
</feature>
<dbReference type="InterPro" id="IPR011128">
    <property type="entry name" value="G3P_DH_NAD-dep_N"/>
</dbReference>
<evidence type="ECO:0000256" key="6">
    <source>
        <dbReference type="ARBA" id="ARBA00023264"/>
    </source>
</evidence>
<evidence type="ECO:0000256" key="9">
    <source>
        <dbReference type="RuleBase" id="RU000439"/>
    </source>
</evidence>
<feature type="binding site" evidence="7">
    <location>
        <position position="256"/>
    </location>
    <ligand>
        <name>NADPH</name>
        <dbReference type="ChEBI" id="CHEBI:57783"/>
    </ligand>
</feature>
<name>A0ABN1FUK2_9HYPH</name>
<comment type="caution">
    <text evidence="13">The sequence shown here is derived from an EMBL/GenBank/DDBJ whole genome shotgun (WGS) entry which is preliminary data.</text>
</comment>
<comment type="caution">
    <text evidence="7">Lacks conserved residue(s) required for the propagation of feature annotation.</text>
</comment>
<dbReference type="Proteomes" id="UP001424441">
    <property type="component" value="Unassembled WGS sequence"/>
</dbReference>
<feature type="binding site" evidence="7">
    <location>
        <position position="15"/>
    </location>
    <ligand>
        <name>NADPH</name>
        <dbReference type="ChEBI" id="CHEBI:57783"/>
    </ligand>
</feature>